<dbReference type="Gramene" id="chrUn0876G0000100-T2">
    <property type="protein sequence ID" value="KAI5381335.1"/>
    <property type="gene ID" value="KIW84_UN0818"/>
</dbReference>
<accession>A0A9D5B355</accession>
<dbReference type="Pfam" id="PF01198">
    <property type="entry name" value="Ribosomal_L31e"/>
    <property type="match status" value="1"/>
</dbReference>
<name>A0A9D5B355_PEA</name>
<dbReference type="EMBL" id="JAMSHJ010000003">
    <property type="protein sequence ID" value="KAI5432068.1"/>
    <property type="molecule type" value="Genomic_DNA"/>
</dbReference>
<evidence type="ECO:0000256" key="1">
    <source>
        <dbReference type="ARBA" id="ARBA00010808"/>
    </source>
</evidence>
<keyword evidence="5" id="KW-1185">Reference proteome</keyword>
<dbReference type="GO" id="GO:0006412">
    <property type="term" value="P:translation"/>
    <property type="evidence" value="ECO:0007669"/>
    <property type="project" value="InterPro"/>
</dbReference>
<reference evidence="4 5" key="1">
    <citation type="journal article" date="2022" name="Nat. Genet.">
        <title>Improved pea reference genome and pan-genome highlight genomic features and evolutionary characteristics.</title>
        <authorList>
            <person name="Yang T."/>
            <person name="Liu R."/>
            <person name="Luo Y."/>
            <person name="Hu S."/>
            <person name="Wang D."/>
            <person name="Wang C."/>
            <person name="Pandey M.K."/>
            <person name="Ge S."/>
            <person name="Xu Q."/>
            <person name="Li N."/>
            <person name="Li G."/>
            <person name="Huang Y."/>
            <person name="Saxena R.K."/>
            <person name="Ji Y."/>
            <person name="Li M."/>
            <person name="Yan X."/>
            <person name="He Y."/>
            <person name="Liu Y."/>
            <person name="Wang X."/>
            <person name="Xiang C."/>
            <person name="Varshney R.K."/>
            <person name="Ding H."/>
            <person name="Gao S."/>
            <person name="Zong X."/>
        </authorList>
    </citation>
    <scope>NUCLEOTIDE SEQUENCE [LARGE SCALE GENOMIC DNA]</scope>
    <source>
        <strain evidence="4 5">cv. Zhongwan 6</strain>
    </source>
</reference>
<comment type="caution">
    <text evidence="4">The sequence shown here is derived from an EMBL/GenBank/DDBJ whole genome shotgun (WGS) entry which is preliminary data.</text>
</comment>
<dbReference type="Proteomes" id="UP001058974">
    <property type="component" value="Chromosome 3"/>
</dbReference>
<dbReference type="GO" id="GO:0003735">
    <property type="term" value="F:structural constituent of ribosome"/>
    <property type="evidence" value="ECO:0007669"/>
    <property type="project" value="InterPro"/>
</dbReference>
<dbReference type="InterPro" id="IPR023621">
    <property type="entry name" value="Ribosomal_eL31_dom_sf"/>
</dbReference>
<comment type="similarity">
    <text evidence="1">Belongs to the eukaryotic ribosomal protein eL31 family.</text>
</comment>
<dbReference type="InterPro" id="IPR000054">
    <property type="entry name" value="Ribosomal_eL31"/>
</dbReference>
<keyword evidence="2 4" id="KW-0689">Ribosomal protein</keyword>
<dbReference type="Gene3D" id="3.10.440.10">
    <property type="match status" value="1"/>
</dbReference>
<dbReference type="GO" id="GO:0005840">
    <property type="term" value="C:ribosome"/>
    <property type="evidence" value="ECO:0007669"/>
    <property type="project" value="UniProtKB-KW"/>
</dbReference>
<evidence type="ECO:0000256" key="2">
    <source>
        <dbReference type="ARBA" id="ARBA00022980"/>
    </source>
</evidence>
<gene>
    <name evidence="4" type="ORF">KIW84_035995</name>
</gene>
<protein>
    <submittedName>
        <fullName evidence="4">60S ribosomal protein L31, variant 3</fullName>
    </submittedName>
</protein>
<dbReference type="AlphaFoldDB" id="A0A9D5B355"/>
<organism evidence="4 5">
    <name type="scientific">Pisum sativum</name>
    <name type="common">Garden pea</name>
    <name type="synonym">Lathyrus oleraceus</name>
    <dbReference type="NCBI Taxonomy" id="3888"/>
    <lineage>
        <taxon>Eukaryota</taxon>
        <taxon>Viridiplantae</taxon>
        <taxon>Streptophyta</taxon>
        <taxon>Embryophyta</taxon>
        <taxon>Tracheophyta</taxon>
        <taxon>Spermatophyta</taxon>
        <taxon>Magnoliopsida</taxon>
        <taxon>eudicotyledons</taxon>
        <taxon>Gunneridae</taxon>
        <taxon>Pentapetalae</taxon>
        <taxon>rosids</taxon>
        <taxon>fabids</taxon>
        <taxon>Fabales</taxon>
        <taxon>Fabaceae</taxon>
        <taxon>Papilionoideae</taxon>
        <taxon>50 kb inversion clade</taxon>
        <taxon>NPAAA clade</taxon>
        <taxon>Hologalegina</taxon>
        <taxon>IRL clade</taxon>
        <taxon>Fabeae</taxon>
        <taxon>Lathyrus</taxon>
    </lineage>
</organism>
<evidence type="ECO:0000256" key="3">
    <source>
        <dbReference type="ARBA" id="ARBA00023274"/>
    </source>
</evidence>
<evidence type="ECO:0000313" key="4">
    <source>
        <dbReference type="EMBL" id="KAI5432068.1"/>
    </source>
</evidence>
<keyword evidence="3" id="KW-0687">Ribonucleoprotein</keyword>
<proteinExistence type="inferred from homology"/>
<evidence type="ECO:0000313" key="5">
    <source>
        <dbReference type="Proteomes" id="UP001058974"/>
    </source>
</evidence>
<dbReference type="Gramene" id="Psat03G0599500-T3">
    <property type="protein sequence ID" value="KAI5432068.1"/>
    <property type="gene ID" value="KIW84_035995"/>
</dbReference>
<sequence length="63" mass="7494">MKMVEKGAGGRKEEVVTREYTINLHKRLHGWFFDVSKANAKRSYRLIQVVLFYIYMLATNEQQ</sequence>
<dbReference type="GO" id="GO:1990904">
    <property type="term" value="C:ribonucleoprotein complex"/>
    <property type="evidence" value="ECO:0007669"/>
    <property type="project" value="UniProtKB-KW"/>
</dbReference>